<dbReference type="Proteomes" id="UP000095286">
    <property type="component" value="Unplaced"/>
</dbReference>
<sequence>MNFYQKAIIFLLLPILATGWKIKIGYPESHVAKGNYFSYRCTVVELDEGPEDISISFFKDNQLAPITQTNAPKKSKTAEEYYSVLMLHNVKESDSGSYECVVTVDNAEQRSGKIELTVVDPPEFIHPQPIQTPEEGNDAKINCFVKNHEEYDIYWKFNGTIIQEGTPRNYELQEESQVLVIKNFDSTNDNGDYECFAAYHNTIETLKIQVVGYARPTMTIFEPRGDVTETHEGANFTIQCQAVGKPKPTYEWQLSKKGKTTPIENSDKFKIQGGLLNIDSIDFDDAANYTCIATNALGSVKETLNLKVIKKATIKAISDVTVFGGEQVELVCNYISEGSTTAKWVFDGTVIEDGHDSMESNEDAQAVTTEKYETSQKTTESTEEDNESDEDDNKMVNSMNRIITESNNQIKLVIKNATKHDVGNYNCEVENKAGVVTESVEVVIKYAPIALDIDDLENVVQEGNNLTISCSFDAAPVAEITWTLNNEKLYPDGVMIVESQSEGVSTLELSGDLGEKMYGDYRCHASNIVKKDVQSEIIVVDVMSTPEAPTVTCSDEAKATYTTCTVQGYEGIRPGKKPTSLKFYLSESSMSSEEESEWQNASIIRTFTFGNTIVLKELTPGSQWEARVGGENDIGVSPLSAVFTVQTADATVSEPVESIHHECDTTCKFDWEEPELNGGQNVKYRLTFIEESHNETETEKKEKIVVETSLTGITVDNLKPSIEYSVNVVAITSIGESEEYYTTFETPETLKVPFSFLLKFDLPTIICIFALACVVLFLIVDVCCFISHRCGILACICVNCLGKDIKKGSSKNVEANVPENNKLLVDGQPANV</sequence>
<dbReference type="WBParaSite" id="RSKR_0000870000.1">
    <property type="protein sequence ID" value="RSKR_0000870000.1"/>
    <property type="gene ID" value="RSKR_0000870000"/>
</dbReference>
<name>A0AC35U8C1_9BILA</name>
<evidence type="ECO:0000313" key="1">
    <source>
        <dbReference type="Proteomes" id="UP000095286"/>
    </source>
</evidence>
<reference evidence="2" key="1">
    <citation type="submission" date="2016-11" db="UniProtKB">
        <authorList>
            <consortium name="WormBaseParasite"/>
        </authorList>
    </citation>
    <scope>IDENTIFICATION</scope>
    <source>
        <strain evidence="2">KR3021</strain>
    </source>
</reference>
<protein>
    <submittedName>
        <fullName evidence="2">NCAM</fullName>
    </submittedName>
</protein>
<evidence type="ECO:0000313" key="2">
    <source>
        <dbReference type="WBParaSite" id="RSKR_0000870000.1"/>
    </source>
</evidence>
<organism evidence="1 2">
    <name type="scientific">Rhabditophanes sp. KR3021</name>
    <dbReference type="NCBI Taxonomy" id="114890"/>
    <lineage>
        <taxon>Eukaryota</taxon>
        <taxon>Metazoa</taxon>
        <taxon>Ecdysozoa</taxon>
        <taxon>Nematoda</taxon>
        <taxon>Chromadorea</taxon>
        <taxon>Rhabditida</taxon>
        <taxon>Tylenchina</taxon>
        <taxon>Panagrolaimomorpha</taxon>
        <taxon>Strongyloidoidea</taxon>
        <taxon>Alloionematidae</taxon>
        <taxon>Rhabditophanes</taxon>
    </lineage>
</organism>
<accession>A0AC35U8C1</accession>
<proteinExistence type="predicted"/>